<dbReference type="SMART" id="SM00257">
    <property type="entry name" value="LysM"/>
    <property type="match status" value="1"/>
</dbReference>
<dbReference type="Gene3D" id="3.10.350.10">
    <property type="entry name" value="LysM domain"/>
    <property type="match status" value="1"/>
</dbReference>
<reference evidence="2 3" key="1">
    <citation type="submission" date="2018-04" db="EMBL/GenBank/DDBJ databases">
        <title>Aerococcus urinae genomes.</title>
        <authorList>
            <person name="Hilt E."/>
            <person name="Gilbert N.M."/>
            <person name="Thomas-White K."/>
            <person name="Putonti C."/>
            <person name="Lewis A.L."/>
            <person name="Visck K.L."/>
            <person name="Wolfe A.J."/>
        </authorList>
    </citation>
    <scope>NUCLEOTIDE SEQUENCE [LARGE SCALE GENOMIC DNA]</scope>
    <source>
        <strain evidence="2 3">UMB7480</strain>
    </source>
</reference>
<feature type="region of interest" description="Disordered" evidence="1">
    <location>
        <begin position="56"/>
        <end position="76"/>
    </location>
</feature>
<dbReference type="RefSeq" id="WP_064292571.1">
    <property type="nucleotide sequence ID" value="NZ_JASODG010000010.1"/>
</dbReference>
<dbReference type="InterPro" id="IPR018392">
    <property type="entry name" value="LysM"/>
</dbReference>
<comment type="caution">
    <text evidence="2">The sequence shown here is derived from an EMBL/GenBank/DDBJ whole genome shotgun (WGS) entry which is preliminary data.</text>
</comment>
<dbReference type="Pfam" id="PF01476">
    <property type="entry name" value="LysM"/>
    <property type="match status" value="1"/>
</dbReference>
<dbReference type="PROSITE" id="PS51782">
    <property type="entry name" value="LYSM"/>
    <property type="match status" value="1"/>
</dbReference>
<dbReference type="InterPro" id="IPR036779">
    <property type="entry name" value="LysM_dom_sf"/>
</dbReference>
<dbReference type="Proteomes" id="UP000251923">
    <property type="component" value="Unassembled WGS sequence"/>
</dbReference>
<dbReference type="GeneID" id="86971216"/>
<dbReference type="SUPFAM" id="SSF54106">
    <property type="entry name" value="LysM domain"/>
    <property type="match status" value="1"/>
</dbReference>
<sequence length="293" mass="33271">MSDSQGPNFSWRKLVQEIRATLKSLIKMLARLVYYLIDQLTRILLPLFKRIDRVPPHRNSQNKDQGSPFKRQVQEKVNSQLQPGLTPIKNFWQKLAKPLQWGVVLGLLGLVFFLASPSYQGAANDNLLGLKAQSSQLAGQDHYQADNWEIDQEDVSVYHGPEEKKPADQALRTKDQEQDPAILDEKIAQYESKRARYPRRAVRIKRSEEEKTTDSKLPRESIDPDSSNPSSDYPSQSSMSEESQVQTGDSYQVQAGDSFYRIAQAHGMTVDELMALNGMTRPALMPGQRIKVK</sequence>
<dbReference type="AlphaFoldDB" id="A0A178HFA3"/>
<evidence type="ECO:0000313" key="2">
    <source>
        <dbReference type="EMBL" id="RAV77797.1"/>
    </source>
</evidence>
<gene>
    <name evidence="2" type="ORF">DBT54_08130</name>
</gene>
<name>A0A178HFA3_9LACT</name>
<feature type="region of interest" description="Disordered" evidence="1">
    <location>
        <begin position="163"/>
        <end position="250"/>
    </location>
</feature>
<evidence type="ECO:0000313" key="3">
    <source>
        <dbReference type="Proteomes" id="UP000251923"/>
    </source>
</evidence>
<feature type="compositionally biased region" description="Basic and acidic residues" evidence="1">
    <location>
        <begin position="205"/>
        <end position="222"/>
    </location>
</feature>
<proteinExistence type="predicted"/>
<accession>A0A178HFA3</accession>
<protein>
    <submittedName>
        <fullName evidence="2">LysM peptidoglycan-binding domain-containing protein</fullName>
    </submittedName>
</protein>
<evidence type="ECO:0000256" key="1">
    <source>
        <dbReference type="SAM" id="MobiDB-lite"/>
    </source>
</evidence>
<feature type="compositionally biased region" description="Low complexity" evidence="1">
    <location>
        <begin position="224"/>
        <end position="243"/>
    </location>
</feature>
<dbReference type="EMBL" id="QMHM01000019">
    <property type="protein sequence ID" value="RAV77797.1"/>
    <property type="molecule type" value="Genomic_DNA"/>
</dbReference>
<feature type="compositionally biased region" description="Basic residues" evidence="1">
    <location>
        <begin position="195"/>
        <end position="204"/>
    </location>
</feature>
<dbReference type="CDD" id="cd00118">
    <property type="entry name" value="LysM"/>
    <property type="match status" value="1"/>
</dbReference>
<feature type="compositionally biased region" description="Basic and acidic residues" evidence="1">
    <location>
        <begin position="163"/>
        <end position="194"/>
    </location>
</feature>
<organism evidence="2 3">
    <name type="scientific">Aerococcus urinae</name>
    <dbReference type="NCBI Taxonomy" id="1376"/>
    <lineage>
        <taxon>Bacteria</taxon>
        <taxon>Bacillati</taxon>
        <taxon>Bacillota</taxon>
        <taxon>Bacilli</taxon>
        <taxon>Lactobacillales</taxon>
        <taxon>Aerococcaceae</taxon>
        <taxon>Aerococcus</taxon>
    </lineage>
</organism>